<feature type="signal peptide" evidence="2">
    <location>
        <begin position="1"/>
        <end position="33"/>
    </location>
</feature>
<reference evidence="3 4" key="1">
    <citation type="submission" date="2020-02" db="EMBL/GenBank/DDBJ databases">
        <title>Draft genome sequence of Haematococcus lacustris strain NIES-144.</title>
        <authorList>
            <person name="Morimoto D."/>
            <person name="Nakagawa S."/>
            <person name="Yoshida T."/>
            <person name="Sawayama S."/>
        </authorList>
    </citation>
    <scope>NUCLEOTIDE SEQUENCE [LARGE SCALE GENOMIC DNA]</scope>
    <source>
        <strain evidence="3 4">NIES-144</strain>
    </source>
</reference>
<protein>
    <submittedName>
        <fullName evidence="3">Uncharacterized protein</fullName>
    </submittedName>
</protein>
<evidence type="ECO:0000256" key="2">
    <source>
        <dbReference type="SAM" id="SignalP"/>
    </source>
</evidence>
<keyword evidence="4" id="KW-1185">Reference proteome</keyword>
<keyword evidence="2" id="KW-0732">Signal</keyword>
<organism evidence="3 4">
    <name type="scientific">Haematococcus lacustris</name>
    <name type="common">Green alga</name>
    <name type="synonym">Haematococcus pluvialis</name>
    <dbReference type="NCBI Taxonomy" id="44745"/>
    <lineage>
        <taxon>Eukaryota</taxon>
        <taxon>Viridiplantae</taxon>
        <taxon>Chlorophyta</taxon>
        <taxon>core chlorophytes</taxon>
        <taxon>Chlorophyceae</taxon>
        <taxon>CS clade</taxon>
        <taxon>Chlamydomonadales</taxon>
        <taxon>Haematococcaceae</taxon>
        <taxon>Haematococcus</taxon>
    </lineage>
</organism>
<evidence type="ECO:0000256" key="1">
    <source>
        <dbReference type="SAM" id="MobiDB-lite"/>
    </source>
</evidence>
<gene>
    <name evidence="3" type="ORF">HaLaN_06346</name>
</gene>
<sequence length="134" mass="14458">MGKGIRIDVPTYGRMCQRLELVCVMLVLKALVAQPPPPTSPSPRLLHPTSPSPRLLHPTSPSPISTLPLLHPSLLSKAKSAQLNALNKSPRAGNLHCPNNIKAAACTAQATNCDLQADTQPRELTSDQTWEMLL</sequence>
<feature type="region of interest" description="Disordered" evidence="1">
    <location>
        <begin position="35"/>
        <end position="63"/>
    </location>
</feature>
<dbReference type="EMBL" id="BLLF01000360">
    <property type="protein sequence ID" value="GFH10940.1"/>
    <property type="molecule type" value="Genomic_DNA"/>
</dbReference>
<evidence type="ECO:0000313" key="3">
    <source>
        <dbReference type="EMBL" id="GFH10940.1"/>
    </source>
</evidence>
<evidence type="ECO:0000313" key="4">
    <source>
        <dbReference type="Proteomes" id="UP000485058"/>
    </source>
</evidence>
<feature type="chain" id="PRO_5025380062" evidence="2">
    <location>
        <begin position="34"/>
        <end position="134"/>
    </location>
</feature>
<dbReference type="Proteomes" id="UP000485058">
    <property type="component" value="Unassembled WGS sequence"/>
</dbReference>
<name>A0A699YLP1_HAELA</name>
<proteinExistence type="predicted"/>
<accession>A0A699YLP1</accession>
<comment type="caution">
    <text evidence="3">The sequence shown here is derived from an EMBL/GenBank/DDBJ whole genome shotgun (WGS) entry which is preliminary data.</text>
</comment>
<feature type="compositionally biased region" description="Low complexity" evidence="1">
    <location>
        <begin position="42"/>
        <end position="63"/>
    </location>
</feature>
<dbReference type="AlphaFoldDB" id="A0A699YLP1"/>